<comment type="caution">
    <text evidence="1">The sequence shown here is derived from an EMBL/GenBank/DDBJ whole genome shotgun (WGS) entry which is preliminary data.</text>
</comment>
<protein>
    <submittedName>
        <fullName evidence="1">Uncharacterized protein</fullName>
    </submittedName>
</protein>
<dbReference type="EMBL" id="JAHXDN010000004">
    <property type="protein sequence ID" value="MBW4709301.1"/>
    <property type="molecule type" value="Genomic_DNA"/>
</dbReference>
<organism evidence="1 2">
    <name type="scientific">Roseobacter insulae</name>
    <dbReference type="NCBI Taxonomy" id="2859783"/>
    <lineage>
        <taxon>Bacteria</taxon>
        <taxon>Pseudomonadati</taxon>
        <taxon>Pseudomonadota</taxon>
        <taxon>Alphaproteobacteria</taxon>
        <taxon>Rhodobacterales</taxon>
        <taxon>Roseobacteraceae</taxon>
        <taxon>Roseobacter</taxon>
    </lineage>
</organism>
<name>A0A9X1FXC8_9RHOB</name>
<gene>
    <name evidence="1" type="ORF">KX928_16030</name>
</gene>
<evidence type="ECO:0000313" key="1">
    <source>
        <dbReference type="EMBL" id="MBW4709301.1"/>
    </source>
</evidence>
<keyword evidence="2" id="KW-1185">Reference proteome</keyword>
<evidence type="ECO:0000313" key="2">
    <source>
        <dbReference type="Proteomes" id="UP001138661"/>
    </source>
</evidence>
<dbReference type="Proteomes" id="UP001138661">
    <property type="component" value="Unassembled WGS sequence"/>
</dbReference>
<dbReference type="AlphaFoldDB" id="A0A9X1FXC8"/>
<proteinExistence type="predicted"/>
<reference evidence="1" key="1">
    <citation type="submission" date="2021-07" db="EMBL/GenBank/DDBJ databases">
        <title>Roseobacter insulae sp. nov., isolated from a tidal flat.</title>
        <authorList>
            <person name="Park S."/>
            <person name="Yoon J.-H."/>
        </authorList>
    </citation>
    <scope>NUCLEOTIDE SEQUENCE</scope>
    <source>
        <strain evidence="1">YSTF-M11</strain>
    </source>
</reference>
<sequence>MTANDLMAIGVVKALEAVSRADIKGVGFDAMPAVLPMVGFWLLSINCAKRQTCHPVASVSR</sequence>
<accession>A0A9X1FXC8</accession>